<feature type="region of interest" description="Disordered" evidence="6">
    <location>
        <begin position="1"/>
        <end position="20"/>
    </location>
</feature>
<accession>S8DDN9</accession>
<dbReference type="Proteomes" id="UP000015453">
    <property type="component" value="Unassembled WGS sequence"/>
</dbReference>
<reference evidence="8 9" key="1">
    <citation type="journal article" date="2013" name="BMC Genomics">
        <title>The miniature genome of a carnivorous plant Genlisea aurea contains a low number of genes and short non-coding sequences.</title>
        <authorList>
            <person name="Leushkin E.V."/>
            <person name="Sutormin R.A."/>
            <person name="Nabieva E.R."/>
            <person name="Penin A.A."/>
            <person name="Kondrashov A.S."/>
            <person name="Logacheva M.D."/>
        </authorList>
    </citation>
    <scope>NUCLEOTIDE SEQUENCE [LARGE SCALE GENOMIC DNA]</scope>
</reference>
<keyword evidence="1" id="KW-0479">Metal-binding</keyword>
<dbReference type="FunFam" id="3.30.40.10:FF:000239">
    <property type="entry name" value="probable BOI-related E3 ubiquitin-protein ligase 2"/>
    <property type="match status" value="1"/>
</dbReference>
<comment type="caution">
    <text evidence="8">The sequence shown here is derived from an EMBL/GenBank/DDBJ whole genome shotgun (WGS) entry which is preliminary data.</text>
</comment>
<dbReference type="InterPro" id="IPR001841">
    <property type="entry name" value="Znf_RING"/>
</dbReference>
<feature type="non-terminal residue" evidence="8">
    <location>
        <position position="1"/>
    </location>
</feature>
<protein>
    <recommendedName>
        <fullName evidence="7">RING-type domain-containing protein</fullName>
    </recommendedName>
</protein>
<dbReference type="CDD" id="cd16649">
    <property type="entry name" value="mRING-HC-C3HC5_CGRF1-like"/>
    <property type="match status" value="1"/>
</dbReference>
<feature type="domain" description="RING-type" evidence="7">
    <location>
        <begin position="199"/>
        <end position="234"/>
    </location>
</feature>
<evidence type="ECO:0000313" key="8">
    <source>
        <dbReference type="EMBL" id="EPS57462.1"/>
    </source>
</evidence>
<keyword evidence="3" id="KW-0862">Zinc</keyword>
<proteinExistence type="predicted"/>
<organism evidence="8 9">
    <name type="scientific">Genlisea aurea</name>
    <dbReference type="NCBI Taxonomy" id="192259"/>
    <lineage>
        <taxon>Eukaryota</taxon>
        <taxon>Viridiplantae</taxon>
        <taxon>Streptophyta</taxon>
        <taxon>Embryophyta</taxon>
        <taxon>Tracheophyta</taxon>
        <taxon>Spermatophyta</taxon>
        <taxon>Magnoliopsida</taxon>
        <taxon>eudicotyledons</taxon>
        <taxon>Gunneridae</taxon>
        <taxon>Pentapetalae</taxon>
        <taxon>asterids</taxon>
        <taxon>lamiids</taxon>
        <taxon>Lamiales</taxon>
        <taxon>Lentibulariaceae</taxon>
        <taxon>Genlisea</taxon>
    </lineage>
</organism>
<evidence type="ECO:0000256" key="4">
    <source>
        <dbReference type="PROSITE-ProRule" id="PRU00175"/>
    </source>
</evidence>
<dbReference type="PANTHER" id="PTHR42647:SF9">
    <property type="entry name" value="S-RIBONUCLEASE BINDING PROTEIN SBP1-RELATED"/>
    <property type="match status" value="1"/>
</dbReference>
<keyword evidence="2 4" id="KW-0863">Zinc-finger</keyword>
<dbReference type="PANTHER" id="PTHR42647">
    <property type="entry name" value="SBP (S-RIBONUCLEASE BINDING PROTEIN) FAMILY PROTEIN"/>
    <property type="match status" value="1"/>
</dbReference>
<gene>
    <name evidence="8" type="ORF">M569_17355</name>
</gene>
<evidence type="ECO:0000313" key="9">
    <source>
        <dbReference type="Proteomes" id="UP000015453"/>
    </source>
</evidence>
<dbReference type="AlphaFoldDB" id="S8DDN9"/>
<sequence length="245" mass="26606">PVSTGLKLSCEEDERNSTLTSTADNNAARTTTPLGLSLGNAVRTEIDRQTDEFSRFIKLQEQAMLKGVMEMSRRHTVSLLSSLEKGMNQKLQEKELEIEGMNRKNRELGERMKHVAMEAQSWHCKAKYNESVINALKANIQQLMLNNGNRRGPPPRGEEGSGESEVDDAASCSDHPGGGGGGGGPRSSSSSSRTMNCRCKACGAREASVLMMPCRHLCLCVECEGVASVCPVCKVVKSASLHVYM</sequence>
<dbReference type="GO" id="GO:0008270">
    <property type="term" value="F:zinc ion binding"/>
    <property type="evidence" value="ECO:0007669"/>
    <property type="project" value="UniProtKB-KW"/>
</dbReference>
<evidence type="ECO:0000256" key="6">
    <source>
        <dbReference type="SAM" id="MobiDB-lite"/>
    </source>
</evidence>
<dbReference type="Gene3D" id="3.30.40.10">
    <property type="entry name" value="Zinc/RING finger domain, C3HC4 (zinc finger)"/>
    <property type="match status" value="1"/>
</dbReference>
<evidence type="ECO:0000259" key="7">
    <source>
        <dbReference type="PROSITE" id="PS50089"/>
    </source>
</evidence>
<dbReference type="EMBL" id="AUSU01010198">
    <property type="protein sequence ID" value="EPS57462.1"/>
    <property type="molecule type" value="Genomic_DNA"/>
</dbReference>
<dbReference type="GO" id="GO:0004842">
    <property type="term" value="F:ubiquitin-protein transferase activity"/>
    <property type="evidence" value="ECO:0007669"/>
    <property type="project" value="TreeGrafter"/>
</dbReference>
<feature type="coiled-coil region" evidence="5">
    <location>
        <begin position="84"/>
        <end position="111"/>
    </location>
</feature>
<dbReference type="PROSITE" id="PS50089">
    <property type="entry name" value="ZF_RING_2"/>
    <property type="match status" value="1"/>
</dbReference>
<keyword evidence="9" id="KW-1185">Reference proteome</keyword>
<evidence type="ECO:0000256" key="1">
    <source>
        <dbReference type="ARBA" id="ARBA00022723"/>
    </source>
</evidence>
<name>S8DDN9_9LAMI</name>
<evidence type="ECO:0000256" key="5">
    <source>
        <dbReference type="SAM" id="Coils"/>
    </source>
</evidence>
<feature type="region of interest" description="Disordered" evidence="6">
    <location>
        <begin position="145"/>
        <end position="193"/>
    </location>
</feature>
<dbReference type="InterPro" id="IPR013083">
    <property type="entry name" value="Znf_RING/FYVE/PHD"/>
</dbReference>
<dbReference type="Pfam" id="PF13920">
    <property type="entry name" value="zf-C3HC4_3"/>
    <property type="match status" value="1"/>
</dbReference>
<keyword evidence="5" id="KW-0175">Coiled coil</keyword>
<dbReference type="OrthoDB" id="1711136at2759"/>
<feature type="compositionally biased region" description="Gly residues" evidence="6">
    <location>
        <begin position="176"/>
        <end position="185"/>
    </location>
</feature>
<evidence type="ECO:0000256" key="2">
    <source>
        <dbReference type="ARBA" id="ARBA00022771"/>
    </source>
</evidence>
<dbReference type="PIRSF" id="PIRSF036836">
    <property type="entry name" value="RNase_bind_SBP1"/>
    <property type="match status" value="1"/>
</dbReference>
<evidence type="ECO:0000256" key="3">
    <source>
        <dbReference type="ARBA" id="ARBA00022833"/>
    </source>
</evidence>